<dbReference type="SUPFAM" id="SSF143865">
    <property type="entry name" value="CorA soluble domain-like"/>
    <property type="match status" value="1"/>
</dbReference>
<evidence type="ECO:0000256" key="7">
    <source>
        <dbReference type="ARBA" id="ARBA00022989"/>
    </source>
</evidence>
<dbReference type="FunFam" id="1.20.58.340:FF:000004">
    <property type="entry name" value="Magnesium transport protein CorA"/>
    <property type="match status" value="1"/>
</dbReference>
<keyword evidence="8" id="KW-0406">Ion transport</keyword>
<evidence type="ECO:0000256" key="12">
    <source>
        <dbReference type="SAM" id="Phobius"/>
    </source>
</evidence>
<evidence type="ECO:0000256" key="2">
    <source>
        <dbReference type="ARBA" id="ARBA00009765"/>
    </source>
</evidence>
<evidence type="ECO:0000256" key="10">
    <source>
        <dbReference type="ARBA" id="ARBA00034269"/>
    </source>
</evidence>
<evidence type="ECO:0000313" key="13">
    <source>
        <dbReference type="EMBL" id="MBB4742050.1"/>
    </source>
</evidence>
<dbReference type="EMBL" id="JACHNB010000001">
    <property type="protein sequence ID" value="MBB4742050.1"/>
    <property type="molecule type" value="Genomic_DNA"/>
</dbReference>
<protein>
    <submittedName>
        <fullName evidence="13">Magnesium transporter</fullName>
    </submittedName>
</protein>
<evidence type="ECO:0000256" key="9">
    <source>
        <dbReference type="ARBA" id="ARBA00023136"/>
    </source>
</evidence>
<comment type="caution">
    <text evidence="13">The sequence shown here is derived from an EMBL/GenBank/DDBJ whole genome shotgun (WGS) entry which is preliminary data.</text>
</comment>
<evidence type="ECO:0000256" key="1">
    <source>
        <dbReference type="ARBA" id="ARBA00004651"/>
    </source>
</evidence>
<evidence type="ECO:0000256" key="5">
    <source>
        <dbReference type="ARBA" id="ARBA00022692"/>
    </source>
</evidence>
<keyword evidence="4" id="KW-1003">Cell membrane</keyword>
<dbReference type="Proteomes" id="UP000546162">
    <property type="component" value="Unassembled WGS sequence"/>
</dbReference>
<evidence type="ECO:0000256" key="6">
    <source>
        <dbReference type="ARBA" id="ARBA00022842"/>
    </source>
</evidence>
<dbReference type="SUPFAM" id="SSF144083">
    <property type="entry name" value="Magnesium transport protein CorA, transmembrane region"/>
    <property type="match status" value="1"/>
</dbReference>
<comment type="similarity">
    <text evidence="2">Belongs to the CorA metal ion transporter (MIT) (TC 1.A.35) family.</text>
</comment>
<keyword evidence="9 12" id="KW-0472">Membrane</keyword>
<feature type="transmembrane region" description="Helical" evidence="12">
    <location>
        <begin position="320"/>
        <end position="340"/>
    </location>
</feature>
<accession>A0A7W7M9Q1</accession>
<dbReference type="PANTHER" id="PTHR46494">
    <property type="entry name" value="CORA FAMILY METAL ION TRANSPORTER (EUROFUNG)"/>
    <property type="match status" value="1"/>
</dbReference>
<gene>
    <name evidence="13" type="ORF">BJY16_005509</name>
</gene>
<evidence type="ECO:0000313" key="14">
    <source>
        <dbReference type="Proteomes" id="UP000546162"/>
    </source>
</evidence>
<dbReference type="CDD" id="cd12830">
    <property type="entry name" value="MtCorA-like"/>
    <property type="match status" value="1"/>
</dbReference>
<dbReference type="Gene3D" id="1.20.58.340">
    <property type="entry name" value="Magnesium transport protein CorA, transmembrane region"/>
    <property type="match status" value="2"/>
</dbReference>
<dbReference type="InterPro" id="IPR045861">
    <property type="entry name" value="CorA_cytoplasmic_dom"/>
</dbReference>
<evidence type="ECO:0000256" key="11">
    <source>
        <dbReference type="ARBA" id="ARBA00045497"/>
    </source>
</evidence>
<keyword evidence="3" id="KW-0813">Transport</keyword>
<keyword evidence="5 12" id="KW-0812">Transmembrane</keyword>
<dbReference type="GO" id="GO:0005886">
    <property type="term" value="C:plasma membrane"/>
    <property type="evidence" value="ECO:0007669"/>
    <property type="project" value="UniProtKB-SubCell"/>
</dbReference>
<dbReference type="GO" id="GO:0000287">
    <property type="term" value="F:magnesium ion binding"/>
    <property type="evidence" value="ECO:0007669"/>
    <property type="project" value="TreeGrafter"/>
</dbReference>
<dbReference type="InterPro" id="IPR045863">
    <property type="entry name" value="CorA_TM1_TM2"/>
</dbReference>
<evidence type="ECO:0000256" key="8">
    <source>
        <dbReference type="ARBA" id="ARBA00023065"/>
    </source>
</evidence>
<dbReference type="RefSeq" id="WP_185042469.1">
    <property type="nucleotide sequence ID" value="NZ_BAABFG010000005.1"/>
</dbReference>
<dbReference type="GO" id="GO:0015087">
    <property type="term" value="F:cobalt ion transmembrane transporter activity"/>
    <property type="evidence" value="ECO:0007669"/>
    <property type="project" value="TreeGrafter"/>
</dbReference>
<reference evidence="13 14" key="1">
    <citation type="submission" date="2020-08" db="EMBL/GenBank/DDBJ databases">
        <title>Sequencing the genomes of 1000 actinobacteria strains.</title>
        <authorList>
            <person name="Klenk H.-P."/>
        </authorList>
    </citation>
    <scope>NUCLEOTIDE SEQUENCE [LARGE SCALE GENOMIC DNA]</scope>
    <source>
        <strain evidence="13 14">DSM 45809</strain>
    </source>
</reference>
<comment type="function">
    <text evidence="11">Mediates influx of magnesium ions. Alternates between open and closed states. Activated by low cytoplasmic Mg(2+) levels. Inactive when cytoplasmic Mg(2+) levels are high.</text>
</comment>
<dbReference type="Gene3D" id="3.30.460.20">
    <property type="entry name" value="CorA soluble domain-like"/>
    <property type="match status" value="1"/>
</dbReference>
<keyword evidence="7 12" id="KW-1133">Transmembrane helix</keyword>
<dbReference type="AlphaFoldDB" id="A0A7W7M9Q1"/>
<dbReference type="PANTHER" id="PTHR46494:SF1">
    <property type="entry name" value="CORA FAMILY METAL ION TRANSPORTER (EUROFUNG)"/>
    <property type="match status" value="1"/>
</dbReference>
<proteinExistence type="inferred from homology"/>
<dbReference type="Pfam" id="PF01544">
    <property type="entry name" value="CorA"/>
    <property type="match status" value="1"/>
</dbReference>
<sequence>MDVRRARQAPPPGQRRADHTGIVGCDLVVDGVTVQSPGSAADLRQLHERAREHDGGFVWLGMHEPTEAALTRVAGIFGLHPLAVEDVLHREQRIKFERYEEVAFLVVRAARYDDRERITAGFVRVFVGPHFVVTVGQGSVMEFGALRARLSTEPELLARGPWSVVHALLDHLVDAYADIAAAMQADLDLTEAAVFAAGTPVSVEQLYQLKRQLMRFKAAVVPLHRAMLALLDKRLTGPPRGIRSYFQDVADQHTAVMEQVIGFDEVVNALLQARLTQVTVDQNNDMRKIASWAAIAAVPTVVGGVYGMNFAIMPELAWRHGYAGAMLSILLGVTVLYWLLRRAGWL</sequence>
<comment type="subcellular location">
    <subcellularLocation>
        <location evidence="1">Cell membrane</location>
        <topology evidence="1">Multi-pass membrane protein</topology>
    </subcellularLocation>
</comment>
<organism evidence="13 14">
    <name type="scientific">Actinoplanes octamycinicus</name>
    <dbReference type="NCBI Taxonomy" id="135948"/>
    <lineage>
        <taxon>Bacteria</taxon>
        <taxon>Bacillati</taxon>
        <taxon>Actinomycetota</taxon>
        <taxon>Actinomycetes</taxon>
        <taxon>Micromonosporales</taxon>
        <taxon>Micromonosporaceae</taxon>
        <taxon>Actinoplanes</taxon>
    </lineage>
</organism>
<comment type="catalytic activity">
    <reaction evidence="10">
        <text>Mg(2+)(in) = Mg(2+)(out)</text>
        <dbReference type="Rhea" id="RHEA:29827"/>
        <dbReference type="ChEBI" id="CHEBI:18420"/>
    </reaction>
</comment>
<feature type="transmembrane region" description="Helical" evidence="12">
    <location>
        <begin position="289"/>
        <end position="308"/>
    </location>
</feature>
<name>A0A7W7M9Q1_9ACTN</name>
<evidence type="ECO:0000256" key="3">
    <source>
        <dbReference type="ARBA" id="ARBA00022448"/>
    </source>
</evidence>
<dbReference type="InterPro" id="IPR002523">
    <property type="entry name" value="MgTranspt_CorA/ZnTranspt_ZntB"/>
</dbReference>
<keyword evidence="6" id="KW-0460">Magnesium</keyword>
<keyword evidence="14" id="KW-1185">Reference proteome</keyword>
<dbReference type="GO" id="GO:0050897">
    <property type="term" value="F:cobalt ion binding"/>
    <property type="evidence" value="ECO:0007669"/>
    <property type="project" value="TreeGrafter"/>
</dbReference>
<dbReference type="GO" id="GO:0015095">
    <property type="term" value="F:magnesium ion transmembrane transporter activity"/>
    <property type="evidence" value="ECO:0007669"/>
    <property type="project" value="TreeGrafter"/>
</dbReference>
<evidence type="ECO:0000256" key="4">
    <source>
        <dbReference type="ARBA" id="ARBA00022475"/>
    </source>
</evidence>